<feature type="non-terminal residue" evidence="1">
    <location>
        <position position="421"/>
    </location>
</feature>
<evidence type="ECO:0000313" key="2">
    <source>
        <dbReference type="Proteomes" id="UP000814140"/>
    </source>
</evidence>
<gene>
    <name evidence="1" type="ORF">BV25DRAFT_1776571</name>
</gene>
<evidence type="ECO:0000313" key="1">
    <source>
        <dbReference type="EMBL" id="KAI0055053.1"/>
    </source>
</evidence>
<reference evidence="1" key="2">
    <citation type="journal article" date="2022" name="New Phytol.">
        <title>Evolutionary transition to the ectomycorrhizal habit in the genomes of a hyperdiverse lineage of mushroom-forming fungi.</title>
        <authorList>
            <person name="Looney B."/>
            <person name="Miyauchi S."/>
            <person name="Morin E."/>
            <person name="Drula E."/>
            <person name="Courty P.E."/>
            <person name="Kohler A."/>
            <person name="Kuo A."/>
            <person name="LaButti K."/>
            <person name="Pangilinan J."/>
            <person name="Lipzen A."/>
            <person name="Riley R."/>
            <person name="Andreopoulos W."/>
            <person name="He G."/>
            <person name="Johnson J."/>
            <person name="Nolan M."/>
            <person name="Tritt A."/>
            <person name="Barry K.W."/>
            <person name="Grigoriev I.V."/>
            <person name="Nagy L.G."/>
            <person name="Hibbett D."/>
            <person name="Henrissat B."/>
            <person name="Matheny P.B."/>
            <person name="Labbe J."/>
            <person name="Martin F.M."/>
        </authorList>
    </citation>
    <scope>NUCLEOTIDE SEQUENCE</scope>
    <source>
        <strain evidence="1">HHB10654</strain>
    </source>
</reference>
<comment type="caution">
    <text evidence="1">The sequence shown here is derived from an EMBL/GenBank/DDBJ whole genome shotgun (WGS) entry which is preliminary data.</text>
</comment>
<proteinExistence type="predicted"/>
<reference evidence="1" key="1">
    <citation type="submission" date="2021-03" db="EMBL/GenBank/DDBJ databases">
        <authorList>
            <consortium name="DOE Joint Genome Institute"/>
            <person name="Ahrendt S."/>
            <person name="Looney B.P."/>
            <person name="Miyauchi S."/>
            <person name="Morin E."/>
            <person name="Drula E."/>
            <person name="Courty P.E."/>
            <person name="Chicoki N."/>
            <person name="Fauchery L."/>
            <person name="Kohler A."/>
            <person name="Kuo A."/>
            <person name="Labutti K."/>
            <person name="Pangilinan J."/>
            <person name="Lipzen A."/>
            <person name="Riley R."/>
            <person name="Andreopoulos W."/>
            <person name="He G."/>
            <person name="Johnson J."/>
            <person name="Barry K.W."/>
            <person name="Grigoriev I.V."/>
            <person name="Nagy L."/>
            <person name="Hibbett D."/>
            <person name="Henrissat B."/>
            <person name="Matheny P.B."/>
            <person name="Labbe J."/>
            <person name="Martin F."/>
        </authorList>
    </citation>
    <scope>NUCLEOTIDE SEQUENCE</scope>
    <source>
        <strain evidence="1">HHB10654</strain>
    </source>
</reference>
<keyword evidence="2" id="KW-1185">Reference proteome</keyword>
<dbReference type="EMBL" id="MU277315">
    <property type="protein sequence ID" value="KAI0055053.1"/>
    <property type="molecule type" value="Genomic_DNA"/>
</dbReference>
<protein>
    <submittedName>
        <fullName evidence="1">Uncharacterized protein</fullName>
    </submittedName>
</protein>
<name>A0ACB8SFN1_9AGAM</name>
<organism evidence="1 2">
    <name type="scientific">Artomyces pyxidatus</name>
    <dbReference type="NCBI Taxonomy" id="48021"/>
    <lineage>
        <taxon>Eukaryota</taxon>
        <taxon>Fungi</taxon>
        <taxon>Dikarya</taxon>
        <taxon>Basidiomycota</taxon>
        <taxon>Agaricomycotina</taxon>
        <taxon>Agaricomycetes</taxon>
        <taxon>Russulales</taxon>
        <taxon>Auriscalpiaceae</taxon>
        <taxon>Artomyces</taxon>
    </lineage>
</organism>
<dbReference type="Proteomes" id="UP000814140">
    <property type="component" value="Unassembled WGS sequence"/>
</dbReference>
<sequence length="421" mass="47614">LLDGFRRHYHQFDSSIREAIASESDSTVIARLGDDLDQFGQLVTQHASVFPAEELETLRRSLALMRQDVQLQDWLAWAYGHRSVQGIAEFLGVGRSTVRNALLDYGLSQPQMNPFPARVHQEQVVLQEFLQGDDILLDPEGTASGKLSLIFALQPDLLFLAAVTSFTGPLTVIEDDQLDAAVLDIRAHFPRAGISMVNGMLRQIGIHVSQEKIRQSLLRIDPVRRVFERIRIRRREYKVPGPNALWHHDGQHGNNLHLCLFTCVHNVRIERLWVDVTAQVGSKWAEFFTNLELSHGLDVNSTTHLWLLHQLFLSGLNAELSFFANAWNLHKIQIRNGPNRSPADMFVMDMYVFGVRGSQLAPEEALSEEELEVYGVDWEGLMENSLLTSRTSNNQTDEGYTSWVGRAGPPEHLNTIEVDPP</sequence>
<accession>A0ACB8SFN1</accession>
<feature type="non-terminal residue" evidence="1">
    <location>
        <position position="1"/>
    </location>
</feature>